<dbReference type="Pfam" id="PF00512">
    <property type="entry name" value="HisKA"/>
    <property type="match status" value="1"/>
</dbReference>
<keyword evidence="4" id="KW-0597">Phosphoprotein</keyword>
<dbReference type="InterPro" id="IPR036097">
    <property type="entry name" value="HisK_dim/P_sf"/>
</dbReference>
<accession>A0A0F7FTD8</accession>
<dbReference type="GO" id="GO:0005886">
    <property type="term" value="C:plasma membrane"/>
    <property type="evidence" value="ECO:0007669"/>
    <property type="project" value="UniProtKB-SubCell"/>
</dbReference>
<comment type="catalytic activity">
    <reaction evidence="1">
        <text>ATP + protein L-histidine = ADP + protein N-phospho-L-histidine.</text>
        <dbReference type="EC" id="2.7.13.3"/>
    </reaction>
</comment>
<dbReference type="PATRIC" id="fig|408015.6.peg.2147"/>
<dbReference type="GO" id="GO:0000155">
    <property type="term" value="F:phosphorelay sensor kinase activity"/>
    <property type="evidence" value="ECO:0007669"/>
    <property type="project" value="InterPro"/>
</dbReference>
<dbReference type="InterPro" id="IPR003661">
    <property type="entry name" value="HisK_dim/P_dom"/>
</dbReference>
<keyword evidence="5" id="KW-0808">Transferase</keyword>
<dbReference type="CDD" id="cd06225">
    <property type="entry name" value="HAMP"/>
    <property type="match status" value="1"/>
</dbReference>
<evidence type="ECO:0000256" key="5">
    <source>
        <dbReference type="ARBA" id="ARBA00022679"/>
    </source>
</evidence>
<dbReference type="PROSITE" id="PS50109">
    <property type="entry name" value="HIS_KIN"/>
    <property type="match status" value="1"/>
</dbReference>
<evidence type="ECO:0000256" key="9">
    <source>
        <dbReference type="ARBA" id="ARBA00023012"/>
    </source>
</evidence>
<name>A0A0F7FTD8_9ACTN</name>
<comment type="subcellular location">
    <subcellularLocation>
        <location evidence="2">Cell membrane</location>
    </subcellularLocation>
</comment>
<keyword evidence="6 11" id="KW-0812">Transmembrane</keyword>
<dbReference type="PROSITE" id="PS50885">
    <property type="entry name" value="HAMP"/>
    <property type="match status" value="1"/>
</dbReference>
<evidence type="ECO:0000256" key="11">
    <source>
        <dbReference type="SAM" id="Phobius"/>
    </source>
</evidence>
<evidence type="ECO:0000313" key="14">
    <source>
        <dbReference type="EMBL" id="AKG43499.1"/>
    </source>
</evidence>
<dbReference type="AlphaFoldDB" id="A0A0F7FTD8"/>
<dbReference type="Gene3D" id="1.10.287.130">
    <property type="match status" value="1"/>
</dbReference>
<dbReference type="PANTHER" id="PTHR45436:SF5">
    <property type="entry name" value="SENSOR HISTIDINE KINASE TRCS"/>
    <property type="match status" value="1"/>
</dbReference>
<proteinExistence type="predicted"/>
<keyword evidence="7 14" id="KW-0418">Kinase</keyword>
<dbReference type="RefSeq" id="WP_046723726.1">
    <property type="nucleotide sequence ID" value="NZ_CP009922.3"/>
</dbReference>
<dbReference type="CDD" id="cd00075">
    <property type="entry name" value="HATPase"/>
    <property type="match status" value="1"/>
</dbReference>
<dbReference type="SMART" id="SM00304">
    <property type="entry name" value="HAMP"/>
    <property type="match status" value="1"/>
</dbReference>
<feature type="domain" description="HAMP" evidence="13">
    <location>
        <begin position="184"/>
        <end position="237"/>
    </location>
</feature>
<feature type="domain" description="Histidine kinase" evidence="12">
    <location>
        <begin position="245"/>
        <end position="460"/>
    </location>
</feature>
<evidence type="ECO:0000259" key="13">
    <source>
        <dbReference type="PROSITE" id="PS50885"/>
    </source>
</evidence>
<gene>
    <name evidence="14" type="ORF">SXIM_21150</name>
</gene>
<dbReference type="InterPro" id="IPR003594">
    <property type="entry name" value="HATPase_dom"/>
</dbReference>
<evidence type="ECO:0000256" key="1">
    <source>
        <dbReference type="ARBA" id="ARBA00000085"/>
    </source>
</evidence>
<evidence type="ECO:0000256" key="3">
    <source>
        <dbReference type="ARBA" id="ARBA00012438"/>
    </source>
</evidence>
<dbReference type="InterPro" id="IPR036890">
    <property type="entry name" value="HATPase_C_sf"/>
</dbReference>
<dbReference type="InterPro" id="IPR003660">
    <property type="entry name" value="HAMP_dom"/>
</dbReference>
<dbReference type="SUPFAM" id="SSF158472">
    <property type="entry name" value="HAMP domain-like"/>
    <property type="match status" value="1"/>
</dbReference>
<dbReference type="HOGENOM" id="CLU_000445_89_6_11"/>
<feature type="transmembrane region" description="Helical" evidence="11">
    <location>
        <begin position="161"/>
        <end position="182"/>
    </location>
</feature>
<organism evidence="14 15">
    <name type="scientific">Streptomyces xiamenensis</name>
    <dbReference type="NCBI Taxonomy" id="408015"/>
    <lineage>
        <taxon>Bacteria</taxon>
        <taxon>Bacillati</taxon>
        <taxon>Actinomycetota</taxon>
        <taxon>Actinomycetes</taxon>
        <taxon>Kitasatosporales</taxon>
        <taxon>Streptomycetaceae</taxon>
        <taxon>Streptomyces</taxon>
    </lineage>
</organism>
<dbReference type="SMART" id="SM00387">
    <property type="entry name" value="HATPase_c"/>
    <property type="match status" value="1"/>
</dbReference>
<evidence type="ECO:0000256" key="10">
    <source>
        <dbReference type="ARBA" id="ARBA00023136"/>
    </source>
</evidence>
<dbReference type="EC" id="2.7.13.3" evidence="3"/>
<dbReference type="PANTHER" id="PTHR45436">
    <property type="entry name" value="SENSOR HISTIDINE KINASE YKOH"/>
    <property type="match status" value="1"/>
</dbReference>
<dbReference type="Gene3D" id="6.10.340.10">
    <property type="match status" value="1"/>
</dbReference>
<evidence type="ECO:0000256" key="8">
    <source>
        <dbReference type="ARBA" id="ARBA00022989"/>
    </source>
</evidence>
<keyword evidence="15" id="KW-1185">Reference proteome</keyword>
<dbReference type="InterPro" id="IPR004358">
    <property type="entry name" value="Sig_transdc_His_kin-like_C"/>
</dbReference>
<keyword evidence="9" id="KW-0902">Two-component regulatory system</keyword>
<dbReference type="InterPro" id="IPR050428">
    <property type="entry name" value="TCS_sensor_his_kinase"/>
</dbReference>
<evidence type="ECO:0000256" key="2">
    <source>
        <dbReference type="ARBA" id="ARBA00004236"/>
    </source>
</evidence>
<dbReference type="Pfam" id="PF00672">
    <property type="entry name" value="HAMP"/>
    <property type="match status" value="1"/>
</dbReference>
<dbReference type="PRINTS" id="PR00344">
    <property type="entry name" value="BCTRLSENSOR"/>
</dbReference>
<dbReference type="Gene3D" id="3.30.565.10">
    <property type="entry name" value="Histidine kinase-like ATPase, C-terminal domain"/>
    <property type="match status" value="1"/>
</dbReference>
<evidence type="ECO:0000313" key="15">
    <source>
        <dbReference type="Proteomes" id="UP000034034"/>
    </source>
</evidence>
<evidence type="ECO:0000256" key="4">
    <source>
        <dbReference type="ARBA" id="ARBA00022553"/>
    </source>
</evidence>
<protein>
    <recommendedName>
        <fullName evidence="3">histidine kinase</fullName>
        <ecNumber evidence="3">2.7.13.3</ecNumber>
    </recommendedName>
</protein>
<keyword evidence="10 11" id="KW-0472">Membrane</keyword>
<dbReference type="Pfam" id="PF02518">
    <property type="entry name" value="HATPase_c"/>
    <property type="match status" value="1"/>
</dbReference>
<evidence type="ECO:0000256" key="7">
    <source>
        <dbReference type="ARBA" id="ARBA00022777"/>
    </source>
</evidence>
<dbReference type="STRING" id="408015.SXIM_21150"/>
<dbReference type="SUPFAM" id="SSF47384">
    <property type="entry name" value="Homodimeric domain of signal transducing histidine kinase"/>
    <property type="match status" value="1"/>
</dbReference>
<evidence type="ECO:0000259" key="12">
    <source>
        <dbReference type="PROSITE" id="PS50109"/>
    </source>
</evidence>
<reference evidence="14" key="1">
    <citation type="submission" date="2019-08" db="EMBL/GenBank/DDBJ databases">
        <title>Complete genome sequence of a mangrove-derived Streptomyces xiamenensis.</title>
        <authorList>
            <person name="Xu J."/>
        </authorList>
    </citation>
    <scope>NUCLEOTIDE SEQUENCE</scope>
    <source>
        <strain evidence="14">318</strain>
    </source>
</reference>
<dbReference type="Proteomes" id="UP000034034">
    <property type="component" value="Chromosome"/>
</dbReference>
<dbReference type="KEGG" id="sxi:SXIM_21150"/>
<sequence length="464" mass="50241">MRRRIIVALLPVLALLVVGIGISYAAVVSERTTQQVFIDRSGDAVRFANLAEAAIASGERTRLHAELDAYHELYDSPVWVLGLDGGLVHDPGPLPPDGAAVTEDIQRAFAGARATEAATVWPWQRGPLRVVEPVGRDSQVTAVVVIEAPTDGLRAASMRRWGVGAALLLVPVLALMGGLWPLTRWILRPVRDLERIAMDVRGGELGARAPVEHGPPELRGLASSFNAMVDTVQRSLERQRMFVGDVAHQLRNPLAGLRLSVENLRPWVRQPPAREAVEDAVDGAVQMGEMFEAMLAATAAASRERVRDSEAWTLARVFTTARPHWEAVTGEHGRTLRVEDPDPELVLRQPPGGLVAVLDELVDNAAWLSDGSTVTVRAFADADGRFGTVIVADDGTGLSAQEREAARGRFWRAARHQNIRGTGLGLAIIHDVVEDVGGEVRLEPNTPRGLRVAVRLPAVRRPGP</sequence>
<dbReference type="SMART" id="SM00388">
    <property type="entry name" value="HisKA"/>
    <property type="match status" value="1"/>
</dbReference>
<evidence type="ECO:0000256" key="6">
    <source>
        <dbReference type="ARBA" id="ARBA00022692"/>
    </source>
</evidence>
<dbReference type="InterPro" id="IPR005467">
    <property type="entry name" value="His_kinase_dom"/>
</dbReference>
<keyword evidence="8 11" id="KW-1133">Transmembrane helix</keyword>
<dbReference type="CDD" id="cd00082">
    <property type="entry name" value="HisKA"/>
    <property type="match status" value="1"/>
</dbReference>
<dbReference type="SUPFAM" id="SSF55874">
    <property type="entry name" value="ATPase domain of HSP90 chaperone/DNA topoisomerase II/histidine kinase"/>
    <property type="match status" value="1"/>
</dbReference>
<dbReference type="EMBL" id="CP009922">
    <property type="protein sequence ID" value="AKG43499.1"/>
    <property type="molecule type" value="Genomic_DNA"/>
</dbReference>